<evidence type="ECO:0000256" key="1">
    <source>
        <dbReference type="ARBA" id="ARBA00022679"/>
    </source>
</evidence>
<dbReference type="Gene3D" id="3.40.50.10540">
    <property type="entry name" value="Crotonobetainyl-coa:carnitine coa-transferase, domain 1"/>
    <property type="match status" value="1"/>
</dbReference>
<dbReference type="InterPro" id="IPR003673">
    <property type="entry name" value="CoA-Trfase_fam_III"/>
</dbReference>
<dbReference type="Gene3D" id="3.30.1540.10">
    <property type="entry name" value="formyl-coa transferase, domain 3"/>
    <property type="match status" value="1"/>
</dbReference>
<evidence type="ECO:0000313" key="2">
    <source>
        <dbReference type="EMBL" id="OFI33493.1"/>
    </source>
</evidence>
<evidence type="ECO:0008006" key="4">
    <source>
        <dbReference type="Google" id="ProtNLM"/>
    </source>
</evidence>
<dbReference type="PANTHER" id="PTHR48207">
    <property type="entry name" value="SUCCINATE--HYDROXYMETHYLGLUTARATE COA-TRANSFERASE"/>
    <property type="match status" value="1"/>
</dbReference>
<gene>
    <name evidence="2" type="ORF">BFC17_04335</name>
</gene>
<accession>A0A1E8FDE6</accession>
<keyword evidence="3" id="KW-1185">Reference proteome</keyword>
<evidence type="ECO:0000313" key="3">
    <source>
        <dbReference type="Proteomes" id="UP000176037"/>
    </source>
</evidence>
<dbReference type="Pfam" id="PF02515">
    <property type="entry name" value="CoA_transf_3"/>
    <property type="match status" value="1"/>
</dbReference>
<protein>
    <recommendedName>
        <fullName evidence="4">Formyl-CoA transferase</fullName>
    </recommendedName>
</protein>
<sequence length="411" mass="44641">MPRPLENLRVVDFTHALAGPYATNVLAQLGAEVIKVESPHGDLFRAYGDDRELAKLGMGIPFVGSNAGKKSVSLDLKKEEAREIVRKLIAESDIVVENMRPGTIKRLGFSYEVCKELRPDIIYCSISGYGQEGPMRDYPAIDNVVQATSGMMMVSGSEEDPPIRVGVPAADTYTATMAALAILAATTQRARFGTGQFIDVAMMDASLIFMYGSTAQYAATGAEHKRTGNMGFSGQPTSGLFRCSDGHLVSLGVVQHNQWVTFCKAAKREDLLEDPRFNTIYDRIDNAPALVEIIEQLFLTKTGEEWERQLSLGGVPCGMIRTVSEAMELEQVKQRNLRVPLNIPGMPNADLGVLGTGFLFAEDGPAVDGPPPFLSENGEEILSMLGYSNQQIADFLASGILQPSKKPETAK</sequence>
<dbReference type="GO" id="GO:0008410">
    <property type="term" value="F:CoA-transferase activity"/>
    <property type="evidence" value="ECO:0007669"/>
    <property type="project" value="TreeGrafter"/>
</dbReference>
<keyword evidence="1" id="KW-0808">Transferase</keyword>
<reference evidence="2 3" key="1">
    <citation type="submission" date="2016-09" db="EMBL/GenBank/DDBJ databases">
        <title>Alteromonas lipolytica, a new species isolated from sea water.</title>
        <authorList>
            <person name="Wu Y.-H."/>
            <person name="Cheng H."/>
            <person name="Xu X.-W."/>
        </authorList>
    </citation>
    <scope>NUCLEOTIDE SEQUENCE [LARGE SCALE GENOMIC DNA]</scope>
    <source>
        <strain evidence="2 3">JW12</strain>
    </source>
</reference>
<dbReference type="InterPro" id="IPR050483">
    <property type="entry name" value="CoA-transferase_III_domain"/>
</dbReference>
<dbReference type="OrthoDB" id="9058532at2"/>
<dbReference type="InterPro" id="IPR044855">
    <property type="entry name" value="CoA-Trfase_III_dom3_sf"/>
</dbReference>
<dbReference type="Proteomes" id="UP000176037">
    <property type="component" value="Unassembled WGS sequence"/>
</dbReference>
<dbReference type="STRING" id="1856405.BFC17_04335"/>
<name>A0A1E8FDE6_9ALTE</name>
<organism evidence="2 3">
    <name type="scientific">Alteromonas lipolytica</name>
    <dbReference type="NCBI Taxonomy" id="1856405"/>
    <lineage>
        <taxon>Bacteria</taxon>
        <taxon>Pseudomonadati</taxon>
        <taxon>Pseudomonadota</taxon>
        <taxon>Gammaproteobacteria</taxon>
        <taxon>Alteromonadales</taxon>
        <taxon>Alteromonadaceae</taxon>
        <taxon>Alteromonas/Salinimonas group</taxon>
        <taxon>Alteromonas</taxon>
    </lineage>
</organism>
<dbReference type="PANTHER" id="PTHR48207:SF3">
    <property type="entry name" value="SUCCINATE--HYDROXYMETHYLGLUTARATE COA-TRANSFERASE"/>
    <property type="match status" value="1"/>
</dbReference>
<dbReference type="EMBL" id="MJIC01000015">
    <property type="protein sequence ID" value="OFI33493.1"/>
    <property type="molecule type" value="Genomic_DNA"/>
</dbReference>
<proteinExistence type="predicted"/>
<comment type="caution">
    <text evidence="2">The sequence shown here is derived from an EMBL/GenBank/DDBJ whole genome shotgun (WGS) entry which is preliminary data.</text>
</comment>
<dbReference type="AlphaFoldDB" id="A0A1E8FDE6"/>
<dbReference type="RefSeq" id="WP_070177869.1">
    <property type="nucleotide sequence ID" value="NZ_BMJR01000002.1"/>
</dbReference>
<dbReference type="InterPro" id="IPR023606">
    <property type="entry name" value="CoA-Trfase_III_dom_1_sf"/>
</dbReference>
<dbReference type="SUPFAM" id="SSF89796">
    <property type="entry name" value="CoA-transferase family III (CaiB/BaiF)"/>
    <property type="match status" value="1"/>
</dbReference>